<dbReference type="CDD" id="cd06184">
    <property type="entry name" value="flavohem_like_fad_nad_binding"/>
    <property type="match status" value="1"/>
</dbReference>
<keyword evidence="8" id="KW-0274">FAD</keyword>
<keyword evidence="11" id="KW-0408">Iron</keyword>
<evidence type="ECO:0000256" key="13">
    <source>
        <dbReference type="ARBA" id="ARBA00048649"/>
    </source>
</evidence>
<evidence type="ECO:0000313" key="19">
    <source>
        <dbReference type="Proteomes" id="UP000005732"/>
    </source>
</evidence>
<dbReference type="PROSITE" id="PS51085">
    <property type="entry name" value="2FE2S_FER_2"/>
    <property type="match status" value="1"/>
</dbReference>
<evidence type="ECO:0000256" key="3">
    <source>
        <dbReference type="ARBA" id="ARBA00006401"/>
    </source>
</evidence>
<feature type="domain" description="FAD-binding FR-type" evidence="17">
    <location>
        <begin position="240"/>
        <end position="344"/>
    </location>
</feature>
<protein>
    <recommendedName>
        <fullName evidence="4">nitric oxide dioxygenase</fullName>
        <ecNumber evidence="4">1.14.12.17</ecNumber>
    </recommendedName>
</protein>
<dbReference type="GO" id="GO:0030151">
    <property type="term" value="F:molybdenum ion binding"/>
    <property type="evidence" value="ECO:0007669"/>
    <property type="project" value="InterPro"/>
</dbReference>
<dbReference type="HOGENOM" id="CLU_033218_0_0_5"/>
<dbReference type="GO" id="GO:0008941">
    <property type="term" value="F:nitric oxide dioxygenase NAD(P)H activity"/>
    <property type="evidence" value="ECO:0007669"/>
    <property type="project" value="UniProtKB-EC"/>
</dbReference>
<dbReference type="InterPro" id="IPR001433">
    <property type="entry name" value="OxRdtase_FAD/NAD-bd"/>
</dbReference>
<dbReference type="OrthoDB" id="9786134at2"/>
<dbReference type="PROSITE" id="PS51384">
    <property type="entry name" value="FAD_FR"/>
    <property type="match status" value="1"/>
</dbReference>
<evidence type="ECO:0000256" key="4">
    <source>
        <dbReference type="ARBA" id="ARBA00012229"/>
    </source>
</evidence>
<evidence type="ECO:0000256" key="6">
    <source>
        <dbReference type="ARBA" id="ARBA00022630"/>
    </source>
</evidence>
<dbReference type="Proteomes" id="UP000005732">
    <property type="component" value="Unassembled WGS sequence"/>
</dbReference>
<evidence type="ECO:0000256" key="11">
    <source>
        <dbReference type="ARBA" id="ARBA00023004"/>
    </source>
</evidence>
<accession>J0W3D9</accession>
<dbReference type="Gene3D" id="3.40.50.80">
    <property type="entry name" value="Nucleotide-binding domain of ferredoxin-NADP reductase (FNR) module"/>
    <property type="match status" value="1"/>
</dbReference>
<feature type="domain" description="2Fe-2S ferredoxin-type" evidence="15">
    <location>
        <begin position="507"/>
        <end position="589"/>
    </location>
</feature>
<keyword evidence="9" id="KW-0521">NADP</keyword>
<keyword evidence="5" id="KW-0349">Heme</keyword>
<dbReference type="InterPro" id="IPR052353">
    <property type="entry name" value="Benzoxazolinone_Detox_Enz"/>
</dbReference>
<dbReference type="AlphaFoldDB" id="J0W3D9"/>
<sequence length="589" mass="64085">MIRLLSINVGLPRDVQWQGRTVNTAVWKSPVEGRRIVRRLNIEGDGQADLAGHGGEHRAVFVYQIDSYRYWEKHLGRRDFVYGQFGENFTVDGLADTEVCIGDRYRIGAALFEVTQPRVTCYRLGIRMEVPEMAALVVSHGRPGFYFRVLEEGEVQAGDEIAKVASGTEGTEGMTVAEINSLLYKPPHPRDMLERAMRIPELSTGWRRSFGALLSQSENEGAPSGNAGLTGPSYMAPAWAGFRSLRVLRKVRETDSVTSLVLEPSDGQQVTTFLPGQFVVLRLRPRSGPTILRSYSLSGGASLGRYRVSVKREGHGLASKFIAENVDAGDLVEMSAPRGDFKLLPGEAPIVLLSAGIGATPLLAMLHALASETSTRRIWWIYGARNGREHPFAEEVDELLSRLRNTHRHICYSAPDPGDQQGKDYNGTGRMDVAMLERLGLPLDADFYLCGPMGFMKDLTAGLLGLGVEQRRIHTEVFGAGPSVTPGIAASQQQRPHVPAGPAGSGPLVSFARTGLNVPWGATYPSLLEMAEACDIPVRWSCRTGVCHTCETGIVSGCVSYSPEPIDAPANGNVLLCCSRPVGDVVIDL</sequence>
<feature type="domain" description="MOSC" evidence="16">
    <location>
        <begin position="29"/>
        <end position="164"/>
    </location>
</feature>
<keyword evidence="7" id="KW-0479">Metal-binding</keyword>
<dbReference type="SUPFAM" id="SSF54292">
    <property type="entry name" value="2Fe-2S ferredoxin-like"/>
    <property type="match status" value="1"/>
</dbReference>
<dbReference type="FunFam" id="3.40.50.80:FF:000010">
    <property type="entry name" value="Flavohemoprotein"/>
    <property type="match status" value="1"/>
</dbReference>
<dbReference type="Pfam" id="PF00111">
    <property type="entry name" value="Fer2"/>
    <property type="match status" value="1"/>
</dbReference>
<dbReference type="EC" id="1.14.12.17" evidence="4"/>
<dbReference type="Pfam" id="PF03475">
    <property type="entry name" value="YiiM_3-alpha"/>
    <property type="match status" value="1"/>
</dbReference>
<dbReference type="InterPro" id="IPR039261">
    <property type="entry name" value="FNR_nucleotide-bd"/>
</dbReference>
<evidence type="ECO:0000313" key="18">
    <source>
        <dbReference type="EMBL" id="EJC80211.1"/>
    </source>
</evidence>
<dbReference type="CDD" id="cd00207">
    <property type="entry name" value="fer2"/>
    <property type="match status" value="1"/>
</dbReference>
<proteinExistence type="inferred from homology"/>
<evidence type="ECO:0000256" key="2">
    <source>
        <dbReference type="ARBA" id="ARBA00001974"/>
    </source>
</evidence>
<dbReference type="InterPro" id="IPR005163">
    <property type="entry name" value="Tri_helical_YiiM-like"/>
</dbReference>
<dbReference type="InterPro" id="IPR012675">
    <property type="entry name" value="Beta-grasp_dom_sf"/>
</dbReference>
<dbReference type="InterPro" id="IPR005302">
    <property type="entry name" value="MoCF_Sase_C"/>
</dbReference>
<evidence type="ECO:0000259" key="15">
    <source>
        <dbReference type="PROSITE" id="PS51085"/>
    </source>
</evidence>
<comment type="catalytic activity">
    <reaction evidence="13">
        <text>2 nitric oxide + NADH + 2 O2 = 2 nitrate + NAD(+) + H(+)</text>
        <dbReference type="Rhea" id="RHEA:19469"/>
        <dbReference type="ChEBI" id="CHEBI:15378"/>
        <dbReference type="ChEBI" id="CHEBI:15379"/>
        <dbReference type="ChEBI" id="CHEBI:16480"/>
        <dbReference type="ChEBI" id="CHEBI:17632"/>
        <dbReference type="ChEBI" id="CHEBI:57540"/>
        <dbReference type="ChEBI" id="CHEBI:57945"/>
        <dbReference type="EC" id="1.14.12.17"/>
    </reaction>
</comment>
<dbReference type="PANTHER" id="PTHR30212:SF2">
    <property type="entry name" value="PROTEIN YIIM"/>
    <property type="match status" value="1"/>
</dbReference>
<dbReference type="RefSeq" id="WP_003580713.1">
    <property type="nucleotide sequence ID" value="NZ_JH719395.1"/>
</dbReference>
<dbReference type="InterPro" id="IPR008333">
    <property type="entry name" value="Cbr1-like_FAD-bd_dom"/>
</dbReference>
<dbReference type="InterPro" id="IPR011037">
    <property type="entry name" value="Pyrv_Knase-like_insert_dom_sf"/>
</dbReference>
<evidence type="ECO:0000256" key="8">
    <source>
        <dbReference type="ARBA" id="ARBA00022827"/>
    </source>
</evidence>
<gene>
    <name evidence="18" type="ORF">Rleg4DRAFT_1829</name>
</gene>
<dbReference type="Pfam" id="PF00970">
    <property type="entry name" value="FAD_binding_6"/>
    <property type="match status" value="1"/>
</dbReference>
<dbReference type="SUPFAM" id="SSF50800">
    <property type="entry name" value="PK beta-barrel domain-like"/>
    <property type="match status" value="1"/>
</dbReference>
<evidence type="ECO:0000256" key="5">
    <source>
        <dbReference type="ARBA" id="ARBA00022617"/>
    </source>
</evidence>
<evidence type="ECO:0000256" key="10">
    <source>
        <dbReference type="ARBA" id="ARBA00023002"/>
    </source>
</evidence>
<name>J0W3D9_RHILT</name>
<dbReference type="PANTHER" id="PTHR30212">
    <property type="entry name" value="PROTEIN YIIM"/>
    <property type="match status" value="1"/>
</dbReference>
<dbReference type="Gene3D" id="2.40.33.20">
    <property type="entry name" value="PK beta-barrel domain-like"/>
    <property type="match status" value="1"/>
</dbReference>
<dbReference type="SUPFAM" id="SSF63380">
    <property type="entry name" value="Riboflavin synthase domain-like"/>
    <property type="match status" value="1"/>
</dbReference>
<dbReference type="GO" id="GO:0030170">
    <property type="term" value="F:pyridoxal phosphate binding"/>
    <property type="evidence" value="ECO:0007669"/>
    <property type="project" value="InterPro"/>
</dbReference>
<dbReference type="Pfam" id="PF03473">
    <property type="entry name" value="MOSC"/>
    <property type="match status" value="1"/>
</dbReference>
<dbReference type="PRINTS" id="PR00410">
    <property type="entry name" value="PHEHYDRXLASE"/>
</dbReference>
<evidence type="ECO:0000256" key="9">
    <source>
        <dbReference type="ARBA" id="ARBA00022857"/>
    </source>
</evidence>
<evidence type="ECO:0000256" key="1">
    <source>
        <dbReference type="ARBA" id="ARBA00001970"/>
    </source>
</evidence>
<dbReference type="InterPro" id="IPR017927">
    <property type="entry name" value="FAD-bd_FR_type"/>
</dbReference>
<dbReference type="InterPro" id="IPR036010">
    <property type="entry name" value="2Fe-2S_ferredoxin-like_sf"/>
</dbReference>
<reference evidence="18 19" key="1">
    <citation type="submission" date="2012-02" db="EMBL/GenBank/DDBJ databases">
        <title>Improved High-Quality Draft Sequence of Rhizobium leguminosarum bv. trifolii WSM2297.</title>
        <authorList>
            <consortium name="US DOE Joint Genome Institute"/>
            <person name="Lucas S."/>
            <person name="Han J."/>
            <person name="Lapidus A."/>
            <person name="Cheng J.-F."/>
            <person name="Goodwin L."/>
            <person name="Pitluck S."/>
            <person name="Peters L."/>
            <person name="Ovchinnikova G."/>
            <person name="Zhang X."/>
            <person name="Detter J.C."/>
            <person name="Han C."/>
            <person name="Tapia R."/>
            <person name="Land M."/>
            <person name="Hauser L."/>
            <person name="Kyrpides N."/>
            <person name="Ivanova N."/>
            <person name="Pagani I."/>
            <person name="Brau L."/>
            <person name="Yates R."/>
            <person name="O'Hara G."/>
            <person name="Rui T."/>
            <person name="Howieson J."/>
            <person name="Reeve W."/>
            <person name="Woyke T."/>
        </authorList>
    </citation>
    <scope>NUCLEOTIDE SEQUENCE [LARGE SCALE GENOMIC DNA]</scope>
    <source>
        <strain evidence="18 19">WSM2297</strain>
    </source>
</reference>
<keyword evidence="10" id="KW-0560">Oxidoreductase</keyword>
<comment type="catalytic activity">
    <reaction evidence="14">
        <text>2 nitric oxide + NADPH + 2 O2 = 2 nitrate + NADP(+) + H(+)</text>
        <dbReference type="Rhea" id="RHEA:19465"/>
        <dbReference type="ChEBI" id="CHEBI:15378"/>
        <dbReference type="ChEBI" id="CHEBI:15379"/>
        <dbReference type="ChEBI" id="CHEBI:16480"/>
        <dbReference type="ChEBI" id="CHEBI:17632"/>
        <dbReference type="ChEBI" id="CHEBI:57783"/>
        <dbReference type="ChEBI" id="CHEBI:58349"/>
        <dbReference type="EC" id="1.14.12.17"/>
    </reaction>
</comment>
<comment type="cofactor">
    <cofactor evidence="1">
        <name>heme b</name>
        <dbReference type="ChEBI" id="CHEBI:60344"/>
    </cofactor>
</comment>
<evidence type="ECO:0000259" key="17">
    <source>
        <dbReference type="PROSITE" id="PS51384"/>
    </source>
</evidence>
<dbReference type="PROSITE" id="PS51340">
    <property type="entry name" value="MOSC"/>
    <property type="match status" value="1"/>
</dbReference>
<comment type="similarity">
    <text evidence="3">In the C-terminal section; belongs to the flavoprotein pyridine nucleotide cytochrome reductase family.</text>
</comment>
<dbReference type="InterPro" id="IPR017938">
    <property type="entry name" value="Riboflavin_synthase-like_b-brl"/>
</dbReference>
<dbReference type="Pfam" id="PF00175">
    <property type="entry name" value="NAD_binding_1"/>
    <property type="match status" value="1"/>
</dbReference>
<evidence type="ECO:0000256" key="7">
    <source>
        <dbReference type="ARBA" id="ARBA00022723"/>
    </source>
</evidence>
<evidence type="ECO:0000256" key="14">
    <source>
        <dbReference type="ARBA" id="ARBA00049433"/>
    </source>
</evidence>
<dbReference type="Gene3D" id="3.10.20.30">
    <property type="match status" value="1"/>
</dbReference>
<keyword evidence="6" id="KW-0285">Flavoprotein</keyword>
<evidence type="ECO:0000256" key="12">
    <source>
        <dbReference type="ARBA" id="ARBA00023027"/>
    </source>
</evidence>
<comment type="cofactor">
    <cofactor evidence="2">
        <name>FAD</name>
        <dbReference type="ChEBI" id="CHEBI:57692"/>
    </cofactor>
</comment>
<evidence type="ECO:0000259" key="16">
    <source>
        <dbReference type="PROSITE" id="PS51340"/>
    </source>
</evidence>
<dbReference type="GO" id="GO:0051536">
    <property type="term" value="F:iron-sulfur cluster binding"/>
    <property type="evidence" value="ECO:0007669"/>
    <property type="project" value="InterPro"/>
</dbReference>
<organism evidence="18 19">
    <name type="scientific">Rhizobium leguminosarum bv. trifolii WSM2297</name>
    <dbReference type="NCBI Taxonomy" id="754762"/>
    <lineage>
        <taxon>Bacteria</taxon>
        <taxon>Pseudomonadati</taxon>
        <taxon>Pseudomonadota</taxon>
        <taxon>Alphaproteobacteria</taxon>
        <taxon>Hyphomicrobiales</taxon>
        <taxon>Rhizobiaceae</taxon>
        <taxon>Rhizobium/Agrobacterium group</taxon>
        <taxon>Rhizobium</taxon>
    </lineage>
</organism>
<dbReference type="SUPFAM" id="SSF52343">
    <property type="entry name" value="Ferredoxin reductase-like, C-terminal NADP-linked domain"/>
    <property type="match status" value="1"/>
</dbReference>
<dbReference type="InterPro" id="IPR001041">
    <property type="entry name" value="2Fe-2S_ferredoxin-type"/>
</dbReference>
<dbReference type="Gene3D" id="2.40.30.10">
    <property type="entry name" value="Translation factors"/>
    <property type="match status" value="1"/>
</dbReference>
<keyword evidence="12" id="KW-0520">NAD</keyword>
<dbReference type="EMBL" id="JH719395">
    <property type="protein sequence ID" value="EJC80211.1"/>
    <property type="molecule type" value="Genomic_DNA"/>
</dbReference>